<accession>A0ABP0RCW5</accession>
<evidence type="ECO:0000313" key="2">
    <source>
        <dbReference type="EMBL" id="CAK9098188.1"/>
    </source>
</evidence>
<dbReference type="EMBL" id="CAXAMM010041239">
    <property type="protein sequence ID" value="CAK9098188.1"/>
    <property type="molecule type" value="Genomic_DNA"/>
</dbReference>
<protein>
    <submittedName>
        <fullName evidence="2">Uncharacterized protein</fullName>
    </submittedName>
</protein>
<comment type="caution">
    <text evidence="2">The sequence shown here is derived from an EMBL/GenBank/DDBJ whole genome shotgun (WGS) entry which is preliminary data.</text>
</comment>
<sequence>MAAGSGWANLANKLLGDGDPPRPSLGGLASSEAFESDLESGPHIESIATPKAPWEDSDRIKKNKEKAAKLSSRRLGKFGSHGLRKALKAAAARAATTARAGGATASTSHLRDRSHTHGHSASALAKAFAKGARAKSKKKRAHQEHHDERHAKLTEWVMSTGTPLQKKVMILALGQLESQRHLDLEAHAVATGQAESELEALDAGGPEIQKVMKHILFGTEARYCTSTAAEASKLGIAPGTFRRGLVVAAAAVFLAARQSWAIWLQHMKALVVSGKLQCLMCVTSRTYDETPLKLRLSEDAGQKSEAVIAKVLQTRLKVGWLFRHVDSGHSFFVHGLMPTKLQALEKTKAEDIAHAQTLALGDLPSFADMATASSGTGSADHLQVHIASADRYSANLKAERGLQAARPQETPLRLPCIIHMASTSATWQLDRVSSQISAVVACGLILQPGGMTRRFKKLLEEEINERLLIFPGDPPGGHIQNHREQVYDLFLGLDLSNEESMRAFRKRRAVQRAVLDRFLCGDLQDETNVHFYARHLPITRDEAMDIVRKQILNALVPSTLKIFPRHRWMGGEISVDWLGLIHAHHGLLKPVLLRLTEDAVQGSGKTNVQSADTAGALLPLLTGWESAAEQMQARESQEVRSHGNGQVNADADAEDQTLAQEVVALGLGMGGGMEIPQDELTGLDWATINRNFKKKVYAWAKSNDLNVLCLIRSNMRVIVNLLRKLLAMSKEQWELRQQFAVVEGDVRAYRLTQVFLGEGIEDAFQALSSLFLIPPPAPPRCSHTMAMRALMFQLLARVAGALHFFLREPSAKCPYLLFGLLVPVQHECQKVAEKLVQLRPCELDSLTHEVLQKYPTVELLMSDQCLDQLHGIALLADVDVASIESRHAAVKSLVDVKSKTWSSAFELVSADFLCRQWWRHTHHLLPHQRLQSKKGKAATAKAKIQKRKAAKTKKRRSGGGCQRAYFHQRLHELQGAPLSRSKLFKKINSEIKQLSREELQKFKELGEAANISYRAGAPAFPPASHSASSHVSSAVVSSNSNKTQTALAIGSQIVEGTRRAQRFMELSDRNHNERQEANLQAFLDSSAAPSKEWISTMQSPLPTSKVVHSADPFPTAMWAALEKNESEWGGRRFRLQSDLADFWQSSHTMIQHSEVPTLQQLPKTIFETQRCFSLNFCVCHGKGEESYWMHCNLVALMMPYVASQRAPRRKNKTDPKPKKPPKKPARLLLESTSLVCRLQAKAFQVQESAQQGWASVESMIVPLDYDYDIDHDCGSEPDDSSMVQSETWVLLNYMNFREWRFTLLSMHPLNDAETSELIHLKVDMPLNVQTSLDFFKEELDFRFCWKASWYEIVRTGVVESMVPDTVTVRSVKPNVMPSFWIWKGSAYEQKVHHSRLKQQKQQRGKKRKTQPKTNKPPKKQSGPGPRPSHEPLALQAPHVDASNADEVEVGPNGDEASDGESDGGSSSSSSSTSSGDAVDRSDSKSWRAIAKLAAAIHVPQAKKLAAAKTKVKAASKPKAKPKAGSSEAASKPVHPEPDPPRIPNPNPASSSSREAPAPAPSPQEPDTQTPAPRLPAPARAAASRPKTVSEDIFNIPECGTLRYNPRTNTITAHCTWPGHDNCRKQKTCARGSGSFKQGRPIGFLVAWLQSASRHESAVDHNRRTVVHLDVPCREKARQYFSGLEGSEHFLQYERAKDEGEPDEPTEMRM</sequence>
<feature type="compositionally biased region" description="Basic and acidic residues" evidence="1">
    <location>
        <begin position="53"/>
        <end position="68"/>
    </location>
</feature>
<feature type="compositionally biased region" description="Basic residues" evidence="1">
    <location>
        <begin position="1392"/>
        <end position="1418"/>
    </location>
</feature>
<name>A0ABP0RCW5_9DINO</name>
<feature type="compositionally biased region" description="Low complexity" evidence="1">
    <location>
        <begin position="1522"/>
        <end position="1532"/>
    </location>
</feature>
<feature type="region of interest" description="Disordered" evidence="1">
    <location>
        <begin position="98"/>
        <end position="120"/>
    </location>
</feature>
<feature type="region of interest" description="Disordered" evidence="1">
    <location>
        <begin position="1444"/>
        <end position="1588"/>
    </location>
</feature>
<organism evidence="2 3">
    <name type="scientific">Durusdinium trenchii</name>
    <dbReference type="NCBI Taxonomy" id="1381693"/>
    <lineage>
        <taxon>Eukaryota</taxon>
        <taxon>Sar</taxon>
        <taxon>Alveolata</taxon>
        <taxon>Dinophyceae</taxon>
        <taxon>Suessiales</taxon>
        <taxon>Symbiodiniaceae</taxon>
        <taxon>Durusdinium</taxon>
    </lineage>
</organism>
<feature type="region of interest" description="Disordered" evidence="1">
    <location>
        <begin position="1205"/>
        <end position="1224"/>
    </location>
</feature>
<keyword evidence="3" id="KW-1185">Reference proteome</keyword>
<feature type="compositionally biased region" description="Low complexity" evidence="1">
    <location>
        <begin position="1547"/>
        <end position="1556"/>
    </location>
</feature>
<feature type="region of interest" description="Disordered" evidence="1">
    <location>
        <begin position="1391"/>
        <end position="1432"/>
    </location>
</feature>
<feature type="compositionally biased region" description="Low complexity" evidence="1">
    <location>
        <begin position="1463"/>
        <end position="1476"/>
    </location>
</feature>
<gene>
    <name evidence="2" type="ORF">SCF082_LOCUS46036</name>
</gene>
<feature type="compositionally biased region" description="Low complexity" evidence="1">
    <location>
        <begin position="1576"/>
        <end position="1585"/>
    </location>
</feature>
<feature type="region of interest" description="Disordered" evidence="1">
    <location>
        <begin position="11"/>
        <end position="75"/>
    </location>
</feature>
<feature type="compositionally biased region" description="Basic residues" evidence="1">
    <location>
        <begin position="1509"/>
        <end position="1521"/>
    </location>
</feature>
<evidence type="ECO:0000256" key="1">
    <source>
        <dbReference type="SAM" id="MobiDB-lite"/>
    </source>
</evidence>
<feature type="compositionally biased region" description="Low complexity" evidence="1">
    <location>
        <begin position="1499"/>
        <end position="1508"/>
    </location>
</feature>
<reference evidence="2 3" key="1">
    <citation type="submission" date="2024-02" db="EMBL/GenBank/DDBJ databases">
        <authorList>
            <person name="Chen Y."/>
            <person name="Shah S."/>
            <person name="Dougan E. K."/>
            <person name="Thang M."/>
            <person name="Chan C."/>
        </authorList>
    </citation>
    <scope>NUCLEOTIDE SEQUENCE [LARGE SCALE GENOMIC DNA]</scope>
</reference>
<proteinExistence type="predicted"/>
<evidence type="ECO:0000313" key="3">
    <source>
        <dbReference type="Proteomes" id="UP001642464"/>
    </source>
</evidence>
<dbReference type="Proteomes" id="UP001642464">
    <property type="component" value="Unassembled WGS sequence"/>
</dbReference>